<dbReference type="NCBIfam" id="TIGR01444">
    <property type="entry name" value="fkbM_fam"/>
    <property type="match status" value="1"/>
</dbReference>
<dbReference type="AlphaFoldDB" id="A0A433VQ48"/>
<dbReference type="RefSeq" id="WP_127080069.1">
    <property type="nucleotide sequence ID" value="NZ_RSCL01000003.1"/>
</dbReference>
<accession>A0A433VQ48</accession>
<sequence length="322" mass="36436">MPVFLNNLKKNSHLDQIHMTVCNVGSRKLGINDDYASLGWETFAPNLSIYGFDADADACEEANANIEARQVNWQEKHIPLALGSSVGESTLYVTKHPMCSSLYPPNEAYLKRFQGLPELVNLDFALEIETTTLDTFCKDEGIREIDFLQIDVQGADLDVLKGSYYLLEKSVLAIQIEVEFSPLYVNQPLFTDIDIFLRNQGFSLFDLAPSYRTRSDSPIQSTLHPGQILWADAFYFRDLIQENVNFNLKTPQQILKLACIADIMHFPDYALELLTYVTINYGHDPKYNFASSIIESLSEIPDLVQAEIETLPAVSKLKSYIN</sequence>
<keyword evidence="3" id="KW-1185">Reference proteome</keyword>
<dbReference type="InterPro" id="IPR006342">
    <property type="entry name" value="FkbM_mtfrase"/>
</dbReference>
<organism evidence="2 3">
    <name type="scientific">Dulcicalothrix desertica PCC 7102</name>
    <dbReference type="NCBI Taxonomy" id="232991"/>
    <lineage>
        <taxon>Bacteria</taxon>
        <taxon>Bacillati</taxon>
        <taxon>Cyanobacteriota</taxon>
        <taxon>Cyanophyceae</taxon>
        <taxon>Nostocales</taxon>
        <taxon>Calotrichaceae</taxon>
        <taxon>Dulcicalothrix</taxon>
    </lineage>
</organism>
<name>A0A433VQ48_9CYAN</name>
<proteinExistence type="predicted"/>
<dbReference type="Proteomes" id="UP000271624">
    <property type="component" value="Unassembled WGS sequence"/>
</dbReference>
<feature type="domain" description="Methyltransferase FkbM" evidence="1">
    <location>
        <begin position="65"/>
        <end position="203"/>
    </location>
</feature>
<reference evidence="2" key="1">
    <citation type="submission" date="2018-12" db="EMBL/GenBank/DDBJ databases">
        <authorList>
            <person name="Will S."/>
            <person name="Neumann-Schaal M."/>
            <person name="Henke P."/>
        </authorList>
    </citation>
    <scope>NUCLEOTIDE SEQUENCE</scope>
    <source>
        <strain evidence="2">PCC 7102</strain>
    </source>
</reference>
<dbReference type="OrthoDB" id="292760at2"/>
<dbReference type="SUPFAM" id="SSF53335">
    <property type="entry name" value="S-adenosyl-L-methionine-dependent methyltransferases"/>
    <property type="match status" value="1"/>
</dbReference>
<dbReference type="GO" id="GO:0008171">
    <property type="term" value="F:O-methyltransferase activity"/>
    <property type="evidence" value="ECO:0007669"/>
    <property type="project" value="TreeGrafter"/>
</dbReference>
<protein>
    <recommendedName>
        <fullName evidence="1">Methyltransferase FkbM domain-containing protein</fullName>
    </recommendedName>
</protein>
<reference evidence="2" key="2">
    <citation type="journal article" date="2019" name="Genome Biol. Evol.">
        <title>Day and night: Metabolic profiles and evolutionary relationships of six axenic non-marine cyanobacteria.</title>
        <authorList>
            <person name="Will S.E."/>
            <person name="Henke P."/>
            <person name="Boedeker C."/>
            <person name="Huang S."/>
            <person name="Brinkmann H."/>
            <person name="Rohde M."/>
            <person name="Jarek M."/>
            <person name="Friedl T."/>
            <person name="Seufert S."/>
            <person name="Schumacher M."/>
            <person name="Overmann J."/>
            <person name="Neumann-Schaal M."/>
            <person name="Petersen J."/>
        </authorList>
    </citation>
    <scope>NUCLEOTIDE SEQUENCE [LARGE SCALE GENOMIC DNA]</scope>
    <source>
        <strain evidence="2">PCC 7102</strain>
    </source>
</reference>
<dbReference type="Gene3D" id="3.40.50.150">
    <property type="entry name" value="Vaccinia Virus protein VP39"/>
    <property type="match status" value="1"/>
</dbReference>
<dbReference type="InterPro" id="IPR053188">
    <property type="entry name" value="FkbM_Methyltransferase"/>
</dbReference>
<dbReference type="EMBL" id="RSCL01000003">
    <property type="protein sequence ID" value="RUT08238.1"/>
    <property type="molecule type" value="Genomic_DNA"/>
</dbReference>
<comment type="caution">
    <text evidence="2">The sequence shown here is derived from an EMBL/GenBank/DDBJ whole genome shotgun (WGS) entry which is preliminary data.</text>
</comment>
<evidence type="ECO:0000259" key="1">
    <source>
        <dbReference type="Pfam" id="PF05050"/>
    </source>
</evidence>
<dbReference type="PANTHER" id="PTHR36973">
    <property type="entry name" value="SLL1456 PROTEIN-RELATED"/>
    <property type="match status" value="1"/>
</dbReference>
<evidence type="ECO:0000313" key="2">
    <source>
        <dbReference type="EMBL" id="RUT08238.1"/>
    </source>
</evidence>
<gene>
    <name evidence="2" type="ORF">DSM106972_014060</name>
</gene>
<dbReference type="PANTHER" id="PTHR36973:SF4">
    <property type="entry name" value="NODULATION PROTEIN"/>
    <property type="match status" value="1"/>
</dbReference>
<dbReference type="InterPro" id="IPR029063">
    <property type="entry name" value="SAM-dependent_MTases_sf"/>
</dbReference>
<dbReference type="Pfam" id="PF05050">
    <property type="entry name" value="Methyltransf_21"/>
    <property type="match status" value="1"/>
</dbReference>
<evidence type="ECO:0000313" key="3">
    <source>
        <dbReference type="Proteomes" id="UP000271624"/>
    </source>
</evidence>